<dbReference type="EMBL" id="BJWL01000007">
    <property type="protein sequence ID" value="GFY91124.1"/>
    <property type="molecule type" value="Genomic_DNA"/>
</dbReference>
<feature type="domain" description="Retrotransposon gag" evidence="3">
    <location>
        <begin position="244"/>
        <end position="329"/>
    </location>
</feature>
<evidence type="ECO:0000313" key="4">
    <source>
        <dbReference type="EMBL" id="GFY91124.1"/>
    </source>
</evidence>
<gene>
    <name evidence="4" type="ORF">Acr_07g0013200</name>
</gene>
<proteinExistence type="predicted"/>
<dbReference type="Proteomes" id="UP000585474">
    <property type="component" value="Unassembled WGS sequence"/>
</dbReference>
<dbReference type="InterPro" id="IPR005162">
    <property type="entry name" value="Retrotrans_gag_dom"/>
</dbReference>
<feature type="region of interest" description="Disordered" evidence="1">
    <location>
        <begin position="372"/>
        <end position="396"/>
    </location>
</feature>
<dbReference type="InterPro" id="IPR000477">
    <property type="entry name" value="RT_dom"/>
</dbReference>
<dbReference type="Pfam" id="PF00078">
    <property type="entry name" value="RVT_1"/>
    <property type="match status" value="1"/>
</dbReference>
<dbReference type="InterPro" id="IPR043502">
    <property type="entry name" value="DNA/RNA_pol_sf"/>
</dbReference>
<evidence type="ECO:0008006" key="6">
    <source>
        <dbReference type="Google" id="ProtNLM"/>
    </source>
</evidence>
<dbReference type="SUPFAM" id="SSF56672">
    <property type="entry name" value="DNA/RNA polymerases"/>
    <property type="match status" value="1"/>
</dbReference>
<dbReference type="OrthoDB" id="1928766at2759"/>
<dbReference type="PANTHER" id="PTHR24559">
    <property type="entry name" value="TRANSPOSON TY3-I GAG-POL POLYPROTEIN"/>
    <property type="match status" value="1"/>
</dbReference>
<dbReference type="InterPro" id="IPR043128">
    <property type="entry name" value="Rev_trsase/Diguanyl_cyclase"/>
</dbReference>
<dbReference type="AlphaFoldDB" id="A0A7J0EXC8"/>
<feature type="region of interest" description="Disordered" evidence="1">
    <location>
        <begin position="161"/>
        <end position="190"/>
    </location>
</feature>
<comment type="caution">
    <text evidence="4">The sequence shown here is derived from an EMBL/GenBank/DDBJ whole genome shotgun (WGS) entry which is preliminary data.</text>
</comment>
<reference evidence="4 5" key="1">
    <citation type="submission" date="2019-07" db="EMBL/GenBank/DDBJ databases">
        <title>De Novo Assembly of kiwifruit Actinidia rufa.</title>
        <authorList>
            <person name="Sugita-Konishi S."/>
            <person name="Sato K."/>
            <person name="Mori E."/>
            <person name="Abe Y."/>
            <person name="Kisaki G."/>
            <person name="Hamano K."/>
            <person name="Suezawa K."/>
            <person name="Otani M."/>
            <person name="Fukuda T."/>
            <person name="Manabe T."/>
            <person name="Gomi K."/>
            <person name="Tabuchi M."/>
            <person name="Akimitsu K."/>
            <person name="Kataoka I."/>
        </authorList>
    </citation>
    <scope>NUCLEOTIDE SEQUENCE [LARGE SCALE GENOMIC DNA]</scope>
    <source>
        <strain evidence="5">cv. Fuchu</strain>
    </source>
</reference>
<dbReference type="PANTHER" id="PTHR24559:SF444">
    <property type="entry name" value="REVERSE TRANSCRIPTASE DOMAIN-CONTAINING PROTEIN"/>
    <property type="match status" value="1"/>
</dbReference>
<organism evidence="4 5">
    <name type="scientific">Actinidia rufa</name>
    <dbReference type="NCBI Taxonomy" id="165716"/>
    <lineage>
        <taxon>Eukaryota</taxon>
        <taxon>Viridiplantae</taxon>
        <taxon>Streptophyta</taxon>
        <taxon>Embryophyta</taxon>
        <taxon>Tracheophyta</taxon>
        <taxon>Spermatophyta</taxon>
        <taxon>Magnoliopsida</taxon>
        <taxon>eudicotyledons</taxon>
        <taxon>Gunneridae</taxon>
        <taxon>Pentapetalae</taxon>
        <taxon>asterids</taxon>
        <taxon>Ericales</taxon>
        <taxon>Actinidiaceae</taxon>
        <taxon>Actinidia</taxon>
    </lineage>
</organism>
<feature type="domain" description="Reverse transcriptase" evidence="2">
    <location>
        <begin position="626"/>
        <end position="722"/>
    </location>
</feature>
<sequence length="740" mass="83745">MAWLRLTALNPDAEIHGRRRSNQPLRRNKGLAPAAGLTVICVQLGEVLAQFGAQLQRLKGRAHRGCLSSISASQKFLPQLAPSVGNRLWTLTKLLPMTSEDDNYSASRHTRGEPPHVPRTLGDKGGNLLADAAHRTSKATLKQRLDNRLIGPLQADNIQSSRARSGAAGDQQMGIHREKRRAGQAELESHDDNRTEIEGMDPLEKFVPPRFTLYDGKSDPRSHVSHVRQMMALWNHMDALMCRVIPFSLGDLGLKWFDKLPAGSIKNFYQLTESFVTWFVINTKAPKAVGKLLTLKKGKKESIREYSKRYWETYNEIEECFEEMAVASYKLGLAPGDRLWENLTLDPPTDLLDLMSRVEMFARLEDDVRKAERAEGKVGGDPTEVAETRTKPRPDRGRNEIEETVYMEDEDLPLGTIHMIGGPSEPSLKSRVRSEIRIIRQMHEVLSIQSLLKRPRTAKIEKECITFSKADLERVQHPHSDPLVVQLKIGVMKGVASTLHQAIKFVMPRCEEAIYRDQVAAKQCYLTTVSTKAAVKEVQMVEEDIEVLKDVGRNPEAKVIEELARYELDELSSNQFFLIGSDLKECERIELVQLLKANIETFAWTPYEMPGIDPAFIKHELNVQPDEKTAFITPRGVFYYKVMPFGLKNAEAAYQRMVTKMFKSVLGRIMDAYIDDMVVKSREESDHLRDLSEIFTILRQHKLKLNAVKCTFGIGSGKFLGHLVTRRGIEANLEQIAAIE</sequence>
<keyword evidence="5" id="KW-1185">Reference proteome</keyword>
<dbReference type="Pfam" id="PF03732">
    <property type="entry name" value="Retrotrans_gag"/>
    <property type="match status" value="1"/>
</dbReference>
<accession>A0A7J0EXC8</accession>
<evidence type="ECO:0000259" key="2">
    <source>
        <dbReference type="Pfam" id="PF00078"/>
    </source>
</evidence>
<feature type="compositionally biased region" description="Basic and acidic residues" evidence="1">
    <location>
        <begin position="181"/>
        <end position="190"/>
    </location>
</feature>
<name>A0A7J0EXC8_9ERIC</name>
<evidence type="ECO:0000313" key="5">
    <source>
        <dbReference type="Proteomes" id="UP000585474"/>
    </source>
</evidence>
<dbReference type="Gene3D" id="3.30.70.270">
    <property type="match status" value="1"/>
</dbReference>
<evidence type="ECO:0000259" key="3">
    <source>
        <dbReference type="Pfam" id="PF03732"/>
    </source>
</evidence>
<dbReference type="CDD" id="cd01647">
    <property type="entry name" value="RT_LTR"/>
    <property type="match status" value="1"/>
</dbReference>
<feature type="region of interest" description="Disordered" evidence="1">
    <location>
        <begin position="101"/>
        <end position="122"/>
    </location>
</feature>
<protein>
    <recommendedName>
        <fullName evidence="6">Reverse transcriptase domain-containing protein</fullName>
    </recommendedName>
</protein>
<feature type="compositionally biased region" description="Basic and acidic residues" evidence="1">
    <location>
        <begin position="386"/>
        <end position="396"/>
    </location>
</feature>
<evidence type="ECO:0000256" key="1">
    <source>
        <dbReference type="SAM" id="MobiDB-lite"/>
    </source>
</evidence>
<dbReference type="InterPro" id="IPR053134">
    <property type="entry name" value="RNA-dir_DNA_polymerase"/>
</dbReference>